<accession>Q0RWG6</accession>
<dbReference type="OrthoDB" id="9803968at2"/>
<dbReference type="EMBL" id="CP000433">
    <property type="protein sequence ID" value="ABH00370.1"/>
    <property type="molecule type" value="Genomic_DNA"/>
</dbReference>
<keyword evidence="1" id="KW-0007">Acetylation</keyword>
<name>Q0RWG6_RHOJR</name>
<dbReference type="GO" id="GO:0005829">
    <property type="term" value="C:cytosol"/>
    <property type="evidence" value="ECO:0007669"/>
    <property type="project" value="TreeGrafter"/>
</dbReference>
<evidence type="ECO:0000256" key="1">
    <source>
        <dbReference type="ARBA" id="ARBA00022990"/>
    </source>
</evidence>
<dbReference type="Proteomes" id="UP000008710">
    <property type="component" value="Plasmid pRHL2"/>
</dbReference>
<keyword evidence="3" id="KW-0614">Plasmid</keyword>
<dbReference type="SUPFAM" id="SSF56801">
    <property type="entry name" value="Acetyl-CoA synthetase-like"/>
    <property type="match status" value="1"/>
</dbReference>
<dbReference type="HOGENOM" id="CLU_1884158_0_0_11"/>
<dbReference type="InterPro" id="IPR042099">
    <property type="entry name" value="ANL_N_sf"/>
</dbReference>
<dbReference type="KEGG" id="rha:RHA1_ro10177"/>
<dbReference type="PANTHER" id="PTHR24095:SF14">
    <property type="entry name" value="ACETYL-COENZYME A SYNTHETASE 1"/>
    <property type="match status" value="1"/>
</dbReference>
<feature type="domain" description="AMP-dependent synthetase/ligase" evidence="2">
    <location>
        <begin position="7"/>
        <end position="69"/>
    </location>
</feature>
<dbReference type="Pfam" id="PF00501">
    <property type="entry name" value="AMP-binding"/>
    <property type="match status" value="1"/>
</dbReference>
<evidence type="ECO:0000313" key="4">
    <source>
        <dbReference type="Proteomes" id="UP000008710"/>
    </source>
</evidence>
<reference evidence="4" key="1">
    <citation type="journal article" date="2006" name="Proc. Natl. Acad. Sci. U.S.A.">
        <title>The complete genome of Rhodococcus sp. RHA1 provides insights into a catabolic powerhouse.</title>
        <authorList>
            <person name="McLeod M.P."/>
            <person name="Warren R.L."/>
            <person name="Hsiao W.W.L."/>
            <person name="Araki N."/>
            <person name="Myhre M."/>
            <person name="Fernandes C."/>
            <person name="Miyazawa D."/>
            <person name="Wong W."/>
            <person name="Lillquist A.L."/>
            <person name="Wang D."/>
            <person name="Dosanjh M."/>
            <person name="Hara H."/>
            <person name="Petrescu A."/>
            <person name="Morin R.D."/>
            <person name="Yang G."/>
            <person name="Stott J.M."/>
            <person name="Schein J.E."/>
            <person name="Shin H."/>
            <person name="Smailus D."/>
            <person name="Siddiqui A.S."/>
            <person name="Marra M.A."/>
            <person name="Jones S.J.M."/>
            <person name="Holt R."/>
            <person name="Brinkman F.S.L."/>
            <person name="Miyauchi K."/>
            <person name="Fukuda M."/>
            <person name="Davies J.E."/>
            <person name="Mohn W.W."/>
            <person name="Eltis L.D."/>
        </authorList>
    </citation>
    <scope>NUCLEOTIDE SEQUENCE [LARGE SCALE GENOMIC DNA]</scope>
    <source>
        <strain evidence="4">RHA1</strain>
    </source>
</reference>
<dbReference type="GO" id="GO:0006085">
    <property type="term" value="P:acetyl-CoA biosynthetic process"/>
    <property type="evidence" value="ECO:0007669"/>
    <property type="project" value="TreeGrafter"/>
</dbReference>
<dbReference type="PANTHER" id="PTHR24095">
    <property type="entry name" value="ACETYL-COENZYME A SYNTHETASE"/>
    <property type="match status" value="1"/>
</dbReference>
<gene>
    <name evidence="3" type="ordered locus">RHA1_ro10177</name>
</gene>
<protein>
    <recommendedName>
        <fullName evidence="2">AMP-dependent synthetase/ligase domain-containing protein</fullName>
    </recommendedName>
</protein>
<dbReference type="AlphaFoldDB" id="Q0RWG6"/>
<dbReference type="Gene3D" id="3.40.50.12780">
    <property type="entry name" value="N-terminal domain of ligase-like"/>
    <property type="match status" value="1"/>
</dbReference>
<geneLocation type="plasmid" evidence="3 4">
    <name>pRHL2</name>
</geneLocation>
<evidence type="ECO:0000313" key="3">
    <source>
        <dbReference type="EMBL" id="ABH00370.1"/>
    </source>
</evidence>
<evidence type="ECO:0000259" key="2">
    <source>
        <dbReference type="Pfam" id="PF00501"/>
    </source>
</evidence>
<dbReference type="GO" id="GO:0003987">
    <property type="term" value="F:acetate-CoA ligase activity"/>
    <property type="evidence" value="ECO:0007669"/>
    <property type="project" value="TreeGrafter"/>
</dbReference>
<organism evidence="3 4">
    <name type="scientific">Rhodococcus jostii (strain RHA1)</name>
    <dbReference type="NCBI Taxonomy" id="101510"/>
    <lineage>
        <taxon>Bacteria</taxon>
        <taxon>Bacillati</taxon>
        <taxon>Actinomycetota</taxon>
        <taxon>Actinomycetes</taxon>
        <taxon>Mycobacteriales</taxon>
        <taxon>Nocardiaceae</taxon>
        <taxon>Rhodococcus</taxon>
    </lineage>
</organism>
<sequence length="135" mass="14098">MIGGNTGPIVDTWWQTETGAIMISPLPGITATKPGSAMAPLPGISAKIVDDDANELGAGGSGYLVLDKPVTLFTVLHRRATVARPGMTPCPCLTHDPGGGVAGCGGVDGPLIDLRSCYRVKRRQALALFRDREML</sequence>
<dbReference type="PATRIC" id="fig|101510.16.peg.8579"/>
<proteinExistence type="predicted"/>
<dbReference type="InterPro" id="IPR000873">
    <property type="entry name" value="AMP-dep_synth/lig_dom"/>
</dbReference>